<dbReference type="Proteomes" id="UP000567179">
    <property type="component" value="Unassembled WGS sequence"/>
</dbReference>
<name>A0A8H5AWJ8_9AGAR</name>
<comment type="caution">
    <text evidence="2">The sequence shown here is derived from an EMBL/GenBank/DDBJ whole genome shotgun (WGS) entry which is preliminary data.</text>
</comment>
<protein>
    <recommendedName>
        <fullName evidence="1">Amidohydrolase-related domain-containing protein</fullName>
    </recommendedName>
</protein>
<dbReference type="InterPro" id="IPR051781">
    <property type="entry name" value="Metallo-dep_Hydrolase"/>
</dbReference>
<dbReference type="Gene3D" id="3.20.20.140">
    <property type="entry name" value="Metal-dependent hydrolases"/>
    <property type="match status" value="1"/>
</dbReference>
<dbReference type="SUPFAM" id="SSF51338">
    <property type="entry name" value="Composite domain of metallo-dependent hydrolases"/>
    <property type="match status" value="1"/>
</dbReference>
<dbReference type="EMBL" id="JAACJJ010000056">
    <property type="protein sequence ID" value="KAF5312225.1"/>
    <property type="molecule type" value="Genomic_DNA"/>
</dbReference>
<dbReference type="InterPro" id="IPR006680">
    <property type="entry name" value="Amidohydro-rel"/>
</dbReference>
<evidence type="ECO:0000313" key="2">
    <source>
        <dbReference type="EMBL" id="KAF5312225.1"/>
    </source>
</evidence>
<dbReference type="AlphaFoldDB" id="A0A8H5AWJ8"/>
<keyword evidence="3" id="KW-1185">Reference proteome</keyword>
<dbReference type="GO" id="GO:0016810">
    <property type="term" value="F:hydrolase activity, acting on carbon-nitrogen (but not peptide) bonds"/>
    <property type="evidence" value="ECO:0007669"/>
    <property type="project" value="InterPro"/>
</dbReference>
<dbReference type="Pfam" id="PF01979">
    <property type="entry name" value="Amidohydro_1"/>
    <property type="match status" value="1"/>
</dbReference>
<accession>A0A8H5AWJ8</accession>
<feature type="domain" description="Amidohydrolase-related" evidence="1">
    <location>
        <begin position="100"/>
        <end position="419"/>
    </location>
</feature>
<proteinExistence type="predicted"/>
<dbReference type="PANTHER" id="PTHR43135:SF3">
    <property type="entry name" value="ALPHA-D-RIBOSE 1-METHYLPHOSPHONATE 5-TRIPHOSPHATE DIPHOSPHATASE"/>
    <property type="match status" value="1"/>
</dbReference>
<evidence type="ECO:0000259" key="1">
    <source>
        <dbReference type="Pfam" id="PF01979"/>
    </source>
</evidence>
<reference evidence="2 3" key="1">
    <citation type="journal article" date="2020" name="ISME J.">
        <title>Uncovering the hidden diversity of litter-decomposition mechanisms in mushroom-forming fungi.</title>
        <authorList>
            <person name="Floudas D."/>
            <person name="Bentzer J."/>
            <person name="Ahren D."/>
            <person name="Johansson T."/>
            <person name="Persson P."/>
            <person name="Tunlid A."/>
        </authorList>
    </citation>
    <scope>NUCLEOTIDE SEQUENCE [LARGE SCALE GENOMIC DNA]</scope>
    <source>
        <strain evidence="2 3">CBS 101986</strain>
    </source>
</reference>
<dbReference type="OrthoDB" id="5595695at2759"/>
<dbReference type="SUPFAM" id="SSF51556">
    <property type="entry name" value="Metallo-dependent hydrolases"/>
    <property type="match status" value="1"/>
</dbReference>
<dbReference type="InterPro" id="IPR011059">
    <property type="entry name" value="Metal-dep_hydrolase_composite"/>
</dbReference>
<gene>
    <name evidence="2" type="ORF">D9619_002505</name>
</gene>
<dbReference type="InterPro" id="IPR032466">
    <property type="entry name" value="Metal_Hydrolase"/>
</dbReference>
<organism evidence="2 3">
    <name type="scientific">Psilocybe cf. subviscida</name>
    <dbReference type="NCBI Taxonomy" id="2480587"/>
    <lineage>
        <taxon>Eukaryota</taxon>
        <taxon>Fungi</taxon>
        <taxon>Dikarya</taxon>
        <taxon>Basidiomycota</taxon>
        <taxon>Agaricomycotina</taxon>
        <taxon>Agaricomycetes</taxon>
        <taxon>Agaricomycetidae</taxon>
        <taxon>Agaricales</taxon>
        <taxon>Agaricineae</taxon>
        <taxon>Strophariaceae</taxon>
        <taxon>Psilocybe</taxon>
    </lineage>
</organism>
<dbReference type="PANTHER" id="PTHR43135">
    <property type="entry name" value="ALPHA-D-RIBOSE 1-METHYLPHOSPHONATE 5-TRIPHOSPHATE DIPHOSPHATASE"/>
    <property type="match status" value="1"/>
</dbReference>
<evidence type="ECO:0000313" key="3">
    <source>
        <dbReference type="Proteomes" id="UP000567179"/>
    </source>
</evidence>
<sequence>MITASTTADNSGTKRLRVYVIFAGQLFDPLSRAFLANQVITIDRDTGVILDVADQATARPLHVLLEHLRKELQSGPDDEDAGRFASDVVEVSHLDLQNSTLIPGLVDVHVHLFLHPYSETSWEDQLMKESLAERTVRATVHAKKTLLSGFTTVRDLGTEGAFDADIGLRKCLAGRNAIIPGPRYYCATKAIISGGAYGPKSTLYPSQEGIDGVKGAEFVDGVAECVKEVRRQIGAGADWIKLYADYSCRSRTADISLSAAQNVRTFDKEELQAIITAAHARGVKVAAHANTAASINDLLDLGINTIEHGSELYDDGTGNTRLLRKFAREHADKTWVPTLAAYYTIYNDAPSPNTKECWAACEASFRKALQLGMENIACGGDTGVFAHGNNALELVLMRRLGASWARVLSWATYGGWKCVRGLEWESEQGVARRNAIAEGGYPGLVKAGFMPDSEIALERGVPFGVIRPGWAADLIAIEGKLDGSVEEFEEALTKGVKVVMKGGRIFKQDGKSLVD</sequence>